<dbReference type="PROSITE" id="PS50102">
    <property type="entry name" value="RRM"/>
    <property type="match status" value="2"/>
</dbReference>
<dbReference type="Pfam" id="PF16367">
    <property type="entry name" value="RRM_7"/>
    <property type="match status" value="1"/>
</dbReference>
<evidence type="ECO:0000259" key="10">
    <source>
        <dbReference type="PROSITE" id="PS50102"/>
    </source>
</evidence>
<dbReference type="GO" id="GO:0005737">
    <property type="term" value="C:cytoplasm"/>
    <property type="evidence" value="ECO:0007669"/>
    <property type="project" value="EnsemblMetazoa"/>
</dbReference>
<dbReference type="Gene3D" id="3.30.70.330">
    <property type="match status" value="2"/>
</dbReference>
<dbReference type="OMA" id="CHKEDEK"/>
<dbReference type="InterPro" id="IPR000504">
    <property type="entry name" value="RRM_dom"/>
</dbReference>
<dbReference type="GO" id="GO:0051321">
    <property type="term" value="P:meiotic cell cycle"/>
    <property type="evidence" value="ECO:0007669"/>
    <property type="project" value="EnsemblMetazoa"/>
</dbReference>
<dbReference type="CDD" id="cd12724">
    <property type="entry name" value="RRM1_CPEB2_like"/>
    <property type="match status" value="1"/>
</dbReference>
<evidence type="ECO:0000256" key="6">
    <source>
        <dbReference type="ARBA" id="ARBA00065903"/>
    </source>
</evidence>
<feature type="region of interest" description="Disordered" evidence="9">
    <location>
        <begin position="122"/>
        <end position="154"/>
    </location>
</feature>
<evidence type="ECO:0000313" key="11">
    <source>
        <dbReference type="EMBL" id="CRZ22847.1"/>
    </source>
</evidence>
<sequence>MITLEGDIRKRMTMMNNHMYRPSMTNNPSYLSFQRSTYPVYVATLLRFKISPITFNPRISLDVRSPKSLSDGSITNSSSSCASSLQHHFYSGSVLKFADKNENGNGNDCTVVMPHDQLYQTLPSWSPTSVNNNNAKTETNDRRNPPRNPGVPSTPEAYFIMDESVEIFARKVFVGGLPIDVTEDEITSTFSQFGPVLVDWPRRPDTGAKERSTARHMTGYVFLVFEDERSVQLLVNSCHKEDDKYYLFVSSPTMRDKPVQVRPWRLDDMEFMLREDMPLNPRRTIFIGGVPRPTKARELACVLDHLYGAVCYVGIDIDPELKYPKGAARVTFTTEYSFIAAISGRFVHIPHADMSKRVEIKPYVIDEQMCDECEGAQCAGRYAPYFCGDVTCLQYYCESCWDCYHYGEYSDKKKASHKPLVRIGDQTKVLAHPPHHNHLPTNKITSNTTAVVDCCRYTDATTCVNVRCSQHY</sequence>
<dbReference type="InterPro" id="IPR012677">
    <property type="entry name" value="Nucleotide-bd_a/b_plait_sf"/>
</dbReference>
<dbReference type="GO" id="GO:0007283">
    <property type="term" value="P:spermatogenesis"/>
    <property type="evidence" value="ECO:0007669"/>
    <property type="project" value="UniProtKB-KW"/>
</dbReference>
<dbReference type="SMART" id="SM00360">
    <property type="entry name" value="RRM"/>
    <property type="match status" value="2"/>
</dbReference>
<dbReference type="SUPFAM" id="SSF54928">
    <property type="entry name" value="RNA-binding domain, RBD"/>
    <property type="match status" value="1"/>
</dbReference>
<keyword evidence="2" id="KW-0221">Differentiation</keyword>
<dbReference type="GO" id="GO:0045202">
    <property type="term" value="C:synapse"/>
    <property type="evidence" value="ECO:0007669"/>
    <property type="project" value="TreeGrafter"/>
</dbReference>
<proteinExistence type="predicted"/>
<evidence type="ECO:0000256" key="1">
    <source>
        <dbReference type="ARBA" id="ARBA00022737"/>
    </source>
</evidence>
<feature type="compositionally biased region" description="Polar residues" evidence="9">
    <location>
        <begin position="122"/>
        <end position="137"/>
    </location>
</feature>
<dbReference type="WormBase" id="Bm2682">
    <property type="protein sequence ID" value="BM44275"/>
    <property type="gene ID" value="WBGene00222943"/>
    <property type="gene designation" value="Bma-cpb-1"/>
</dbReference>
<dbReference type="PANTHER" id="PTHR12566">
    <property type="entry name" value="CYTOPLASMIC POLYADENYLATION ELEMENT BINDING PROTEIN CPEB"/>
    <property type="match status" value="1"/>
</dbReference>
<evidence type="ECO:0000313" key="12">
    <source>
        <dbReference type="WormBase" id="Bm2682"/>
    </source>
</evidence>
<dbReference type="Gene3D" id="4.10.640.40">
    <property type="entry name" value="Cytoplasmic polyadenylation element-binding protein, ZZ domain"/>
    <property type="match status" value="1"/>
</dbReference>
<gene>
    <name evidence="12" type="primary">bma-cpb-1</name>
    <name evidence="11" type="synonym">Bma-cpb-1</name>
    <name evidence="12" type="ORF">Bm2682</name>
    <name evidence="11" type="ORF">BM_Bm2682</name>
</gene>
<evidence type="ECO:0000256" key="8">
    <source>
        <dbReference type="PROSITE-ProRule" id="PRU00176"/>
    </source>
</evidence>
<dbReference type="InterPro" id="IPR038446">
    <property type="entry name" value="CEBP_ZZ_sf"/>
</dbReference>
<evidence type="ECO:0000256" key="4">
    <source>
        <dbReference type="ARBA" id="ARBA00022884"/>
    </source>
</evidence>
<dbReference type="GO" id="GO:0008135">
    <property type="term" value="F:translation factor activity, RNA binding"/>
    <property type="evidence" value="ECO:0007669"/>
    <property type="project" value="TreeGrafter"/>
</dbReference>
<reference evidence="11" key="1">
    <citation type="journal article" date="2007" name="Science">
        <title>Draft genome of the filarial nematode parasite Brugia malayi.</title>
        <authorList>
            <person name="Ghedin E."/>
            <person name="Wang S."/>
            <person name="Spiro D."/>
            <person name="Caler E."/>
            <person name="Zhao Q."/>
            <person name="Crabtree J."/>
            <person name="Allen J.E."/>
            <person name="Delcher A.L."/>
            <person name="Guiliano D.B."/>
            <person name="Miranda-Saavedra D."/>
            <person name="Angiuoli S.V."/>
            <person name="Creasy T."/>
            <person name="Amedeo P."/>
            <person name="Haas B."/>
            <person name="El-Sayed N.M."/>
            <person name="Wortman J.R."/>
            <person name="Feldblyum T."/>
            <person name="Tallon L."/>
            <person name="Schatz M."/>
            <person name="Shumway M."/>
            <person name="Koo H."/>
            <person name="Salzberg S.L."/>
            <person name="Schobel S."/>
            <person name="Pertea M."/>
            <person name="Pop M."/>
            <person name="White O."/>
            <person name="Barton G.J."/>
            <person name="Carlow C.K."/>
            <person name="Crawford M.J."/>
            <person name="Daub J."/>
            <person name="Dimmic M.W."/>
            <person name="Estes C.F."/>
            <person name="Foster J.M."/>
            <person name="Ganatra M."/>
            <person name="Gregory W.F."/>
            <person name="Johnson N.M."/>
            <person name="Jin J."/>
            <person name="Komuniecki R."/>
            <person name="Korf I."/>
            <person name="Kumar S."/>
            <person name="Laney S."/>
            <person name="Li B.W."/>
            <person name="Li W."/>
            <person name="Lindblom T.H."/>
            <person name="Lustigman S."/>
            <person name="Ma D."/>
            <person name="Maina C.V."/>
            <person name="Martin D.M."/>
            <person name="McCarter J.P."/>
            <person name="McReynolds L."/>
            <person name="Mitreva M."/>
            <person name="Nutman T.B."/>
            <person name="Parkinson J."/>
            <person name="Peregrin-Alvarez J.M."/>
            <person name="Poole C."/>
            <person name="Ren Q."/>
            <person name="Saunders L."/>
            <person name="Sluder A.E."/>
            <person name="Smith K."/>
            <person name="Stanke M."/>
            <person name="Unnasch T.R."/>
            <person name="Ware J."/>
            <person name="Wei A.D."/>
            <person name="Weil G."/>
            <person name="Williams D.J."/>
            <person name="Zhang Y."/>
            <person name="Williams S.A."/>
            <person name="Fraser-Liggett C."/>
            <person name="Slatko B."/>
            <person name="Blaxter M.L."/>
            <person name="Scott A.L."/>
        </authorList>
    </citation>
    <scope>NUCLEOTIDE SEQUENCE</scope>
    <source>
        <strain evidence="11">FR3</strain>
    </source>
</reference>
<dbReference type="FunFam" id="4.10.640.40:FF:000001">
    <property type="entry name" value="Cytoplasmic polyadenylation element-binding 2 isoform X2"/>
    <property type="match status" value="1"/>
</dbReference>
<dbReference type="GO" id="GO:0005634">
    <property type="term" value="C:nucleus"/>
    <property type="evidence" value="ECO:0007669"/>
    <property type="project" value="TreeGrafter"/>
</dbReference>
<dbReference type="InterPro" id="IPR032296">
    <property type="entry name" value="CEBP_ZZ"/>
</dbReference>
<dbReference type="EMBL" id="LN856697">
    <property type="protein sequence ID" value="CRZ22847.1"/>
    <property type="molecule type" value="Genomic_DNA"/>
</dbReference>
<dbReference type="InterPro" id="IPR035979">
    <property type="entry name" value="RBD_domain_sf"/>
</dbReference>
<dbReference type="GO" id="GO:0043022">
    <property type="term" value="F:ribosome binding"/>
    <property type="evidence" value="ECO:0007669"/>
    <property type="project" value="TreeGrafter"/>
</dbReference>
<dbReference type="GO" id="GO:0043005">
    <property type="term" value="C:neuron projection"/>
    <property type="evidence" value="ECO:0007669"/>
    <property type="project" value="TreeGrafter"/>
</dbReference>
<evidence type="ECO:0000256" key="2">
    <source>
        <dbReference type="ARBA" id="ARBA00022782"/>
    </source>
</evidence>
<keyword evidence="3" id="KW-0744">Spermatogenesis</keyword>
<comment type="function">
    <text evidence="5">Cytoplasmic polyadenylation element binding protein that binds to and regulates the translation of specific mRNAs. Essential for progression through meiosis. Involved in spermatogenesis.</text>
</comment>
<keyword evidence="4 8" id="KW-0694">RNA-binding</keyword>
<dbReference type="CDD" id="cd12726">
    <property type="entry name" value="RRM2_CPEB2_like"/>
    <property type="match status" value="1"/>
</dbReference>
<dbReference type="GO" id="GO:2000766">
    <property type="term" value="P:negative regulation of cytoplasmic translation"/>
    <property type="evidence" value="ECO:0007669"/>
    <property type="project" value="TreeGrafter"/>
</dbReference>
<dbReference type="GO" id="GO:0000900">
    <property type="term" value="F:mRNA regulatory element binding translation repressor activity"/>
    <property type="evidence" value="ECO:0007669"/>
    <property type="project" value="TreeGrafter"/>
</dbReference>
<feature type="domain" description="RRM" evidence="10">
    <location>
        <begin position="283"/>
        <end position="354"/>
    </location>
</feature>
<feature type="domain" description="RRM" evidence="10">
    <location>
        <begin position="170"/>
        <end position="266"/>
    </location>
</feature>
<dbReference type="GO" id="GO:0003730">
    <property type="term" value="F:mRNA 3'-UTR binding"/>
    <property type="evidence" value="ECO:0007669"/>
    <property type="project" value="InterPro"/>
</dbReference>
<keyword evidence="1" id="KW-0677">Repeat</keyword>
<dbReference type="InterPro" id="IPR034819">
    <property type="entry name" value="CPEB"/>
</dbReference>
<evidence type="ECO:0000256" key="7">
    <source>
        <dbReference type="ARBA" id="ARBA00070028"/>
    </source>
</evidence>
<dbReference type="Pfam" id="PF16366">
    <property type="entry name" value="CEBP_ZZ"/>
    <property type="match status" value="1"/>
</dbReference>
<reference evidence="11" key="2">
    <citation type="submission" date="2012-12" db="EMBL/GenBank/DDBJ databases">
        <authorList>
            <person name="Gao Y.W."/>
            <person name="Fan S.T."/>
            <person name="Sun H.T."/>
            <person name="Wang Z."/>
            <person name="Gao X.L."/>
            <person name="Li Y.G."/>
            <person name="Wang T.C."/>
            <person name="Zhang K."/>
            <person name="Xu W.W."/>
            <person name="Yu Z.J."/>
            <person name="Xia X.Z."/>
        </authorList>
    </citation>
    <scope>NUCLEOTIDE SEQUENCE</scope>
    <source>
        <strain evidence="11">FR3</strain>
    </source>
</reference>
<comment type="subunit">
    <text evidence="6">Interacts with fbf-1.</text>
</comment>
<name>A0A0H5SG15_BRUMA</name>
<dbReference type="AlphaFoldDB" id="A0A0H5SG15"/>
<evidence type="ECO:0000256" key="9">
    <source>
        <dbReference type="SAM" id="MobiDB-lite"/>
    </source>
</evidence>
<evidence type="ECO:0000256" key="5">
    <source>
        <dbReference type="ARBA" id="ARBA00058170"/>
    </source>
</evidence>
<accession>A0A0H5SG15</accession>
<evidence type="ECO:0000256" key="3">
    <source>
        <dbReference type="ARBA" id="ARBA00022871"/>
    </source>
</evidence>
<dbReference type="CDD" id="cd19757">
    <property type="entry name" value="Bbox1"/>
    <property type="match status" value="1"/>
</dbReference>
<dbReference type="GO" id="GO:0030154">
    <property type="term" value="P:cell differentiation"/>
    <property type="evidence" value="ECO:0007669"/>
    <property type="project" value="UniProtKB-KW"/>
</dbReference>
<protein>
    <recommendedName>
        <fullName evidence="7">Cytoplasmic polyadenylation element-binding protein 1</fullName>
    </recommendedName>
</protein>
<dbReference type="PANTHER" id="PTHR12566:SF17">
    <property type="entry name" value="CYTOPLASMIC POLYADENYLATION ELEMENT-BINDING PROTEIN 1"/>
    <property type="match status" value="1"/>
</dbReference>
<organism evidence="11">
    <name type="scientific">Brugia malayi</name>
    <name type="common">Filarial nematode worm</name>
    <dbReference type="NCBI Taxonomy" id="6279"/>
    <lineage>
        <taxon>Eukaryota</taxon>
        <taxon>Metazoa</taxon>
        <taxon>Ecdysozoa</taxon>
        <taxon>Nematoda</taxon>
        <taxon>Chromadorea</taxon>
        <taxon>Rhabditida</taxon>
        <taxon>Spirurina</taxon>
        <taxon>Spiruromorpha</taxon>
        <taxon>Filarioidea</taxon>
        <taxon>Onchocercidae</taxon>
        <taxon>Brugia</taxon>
    </lineage>
</organism>